<proteinExistence type="predicted"/>
<dbReference type="EMBL" id="OX596088">
    <property type="protein sequence ID" value="CAN0514460.1"/>
    <property type="molecule type" value="Genomic_DNA"/>
</dbReference>
<sequence length="143" mass="16836">MVNLNRKADIFENLNIAILILCQTYTFINKCRGLSRRNCLVWGALGTHSGHAKSAGQTLLWHQDCNDLMFYVVYKGLKDCMTLKQFFICRTYFSSDIFCHFEHFEHNNRGRKTTDLRVCSRQQCWSFWGRVDSLCRWAAPRLL</sequence>
<evidence type="ECO:0000313" key="1">
    <source>
        <dbReference type="EMBL" id="CAN0514460.1"/>
    </source>
</evidence>
<dbReference type="Proteomes" id="UP001162501">
    <property type="component" value="Chromosome 4"/>
</dbReference>
<gene>
    <name evidence="1" type="ORF">MRATA1EN22A_LOCUS23343</name>
</gene>
<name>A0AC59ZUQ3_RANTA</name>
<evidence type="ECO:0000313" key="2">
    <source>
        <dbReference type="Proteomes" id="UP001162501"/>
    </source>
</evidence>
<organism evidence="1 2">
    <name type="scientific">Rangifer tarandus platyrhynchus</name>
    <name type="common">Svalbard reindeer</name>
    <dbReference type="NCBI Taxonomy" id="3082113"/>
    <lineage>
        <taxon>Eukaryota</taxon>
        <taxon>Metazoa</taxon>
        <taxon>Chordata</taxon>
        <taxon>Craniata</taxon>
        <taxon>Vertebrata</taxon>
        <taxon>Euteleostomi</taxon>
        <taxon>Mammalia</taxon>
        <taxon>Eutheria</taxon>
        <taxon>Laurasiatheria</taxon>
        <taxon>Artiodactyla</taxon>
        <taxon>Ruminantia</taxon>
        <taxon>Pecora</taxon>
        <taxon>Cervidae</taxon>
        <taxon>Odocoileinae</taxon>
        <taxon>Rangifer</taxon>
    </lineage>
</organism>
<protein>
    <submittedName>
        <fullName evidence="1">Uncharacterized protein</fullName>
    </submittedName>
</protein>
<reference evidence="1" key="1">
    <citation type="submission" date="2023-05" db="EMBL/GenBank/DDBJ databases">
        <authorList>
            <consortium name="ELIXIR-Norway"/>
        </authorList>
    </citation>
    <scope>NUCLEOTIDE SEQUENCE</scope>
</reference>
<reference evidence="1" key="2">
    <citation type="submission" date="2025-03" db="EMBL/GenBank/DDBJ databases">
        <authorList>
            <consortium name="ELIXIR-Norway"/>
            <consortium name="Elixir Norway"/>
        </authorList>
    </citation>
    <scope>NUCLEOTIDE SEQUENCE</scope>
</reference>
<accession>A0AC59ZUQ3</accession>